<dbReference type="OrthoDB" id="6930495at2"/>
<dbReference type="InterPro" id="IPR036526">
    <property type="entry name" value="C-N_Hydrolase_sf"/>
</dbReference>
<dbReference type="RefSeq" id="WP_025165542.1">
    <property type="nucleotide sequence ID" value="NZ_AWSQ01000002.1"/>
</dbReference>
<sequence>MRKLSILLFTVVVSGCLTAFLIWAERRPDAHYLSDLRSTIISKPAPAQARGNLLLIRPQLYPLDYQSPAHLRLKLAAALDNARQAGLLGPGTLVALPEHIGTWLLARGEKTEFYRALNRKEVRNWLLLGNPLLAVKALLMNLDAERLDEALLRMKAEQMTKDYQQLFSGLAREYQITLLAGSILLPEPHLKDGQLRSGNGPLRTLSLVFSPEGTIQGEPHYEPWPQQPGTTAPQRLSVGDMTYSVERDWRPGYPQSLLRLVDSDGSSPALFLRGKLGWPIGGAPREVLLTPQQIQQGSQAPGSHLLNIWIAPK</sequence>
<proteinExistence type="predicted"/>
<dbReference type="AlphaFoldDB" id="A0A0A1YK09"/>
<gene>
    <name evidence="1" type="ORF">TMS3_0112425</name>
</gene>
<protein>
    <recommendedName>
        <fullName evidence="3">Hydrolase</fullName>
    </recommendedName>
</protein>
<evidence type="ECO:0000313" key="1">
    <source>
        <dbReference type="EMBL" id="KFX70282.1"/>
    </source>
</evidence>
<reference evidence="1 2" key="1">
    <citation type="journal article" date="2014" name="Genome Announc.">
        <title>Draft Genome Sequence of Petroleum Oil-Degrading Marine Bacterium Pseudomonas taeanensis Strain MS-3, Isolated from a Crude Oil-Contaminated Seashore.</title>
        <authorList>
            <person name="Lee S.Y."/>
            <person name="Kim S.H."/>
            <person name="Lee D.G."/>
            <person name="Shin S."/>
            <person name="Yun S.H."/>
            <person name="Choi C.W."/>
            <person name="Chung Y.H."/>
            <person name="Choi J.S."/>
            <person name="Kahng H.Y."/>
            <person name="Kim S.I."/>
        </authorList>
    </citation>
    <scope>NUCLEOTIDE SEQUENCE [LARGE SCALE GENOMIC DNA]</scope>
    <source>
        <strain evidence="1 2">MS-3</strain>
    </source>
</reference>
<keyword evidence="2" id="KW-1185">Reference proteome</keyword>
<evidence type="ECO:0000313" key="2">
    <source>
        <dbReference type="Proteomes" id="UP000030063"/>
    </source>
</evidence>
<dbReference type="Proteomes" id="UP000030063">
    <property type="component" value="Unassembled WGS sequence"/>
</dbReference>
<dbReference type="eggNOG" id="COG0388">
    <property type="taxonomic scope" value="Bacteria"/>
</dbReference>
<accession>A0A0A1YK09</accession>
<dbReference type="PROSITE" id="PS51257">
    <property type="entry name" value="PROKAR_LIPOPROTEIN"/>
    <property type="match status" value="1"/>
</dbReference>
<dbReference type="EMBL" id="AWSQ01000002">
    <property type="protein sequence ID" value="KFX70282.1"/>
    <property type="molecule type" value="Genomic_DNA"/>
</dbReference>
<comment type="caution">
    <text evidence="1">The sequence shown here is derived from an EMBL/GenBank/DDBJ whole genome shotgun (WGS) entry which is preliminary data.</text>
</comment>
<dbReference type="STRING" id="1395571.TMS3_0112425"/>
<dbReference type="SUPFAM" id="SSF56317">
    <property type="entry name" value="Carbon-nitrogen hydrolase"/>
    <property type="match status" value="1"/>
</dbReference>
<name>A0A0A1YK09_9PSED</name>
<organism evidence="1 2">
    <name type="scientific">Pseudomonas taeanensis MS-3</name>
    <dbReference type="NCBI Taxonomy" id="1395571"/>
    <lineage>
        <taxon>Bacteria</taxon>
        <taxon>Pseudomonadati</taxon>
        <taxon>Pseudomonadota</taxon>
        <taxon>Gammaproteobacteria</taxon>
        <taxon>Pseudomonadales</taxon>
        <taxon>Pseudomonadaceae</taxon>
        <taxon>Pseudomonas</taxon>
    </lineage>
</organism>
<evidence type="ECO:0008006" key="3">
    <source>
        <dbReference type="Google" id="ProtNLM"/>
    </source>
</evidence>